<protein>
    <recommendedName>
        <fullName evidence="1">Alginate export domain-containing protein</fullName>
    </recommendedName>
</protein>
<dbReference type="PATRIC" id="fig|1121015.4.peg.593"/>
<accession>A0A091B004</accession>
<feature type="domain" description="Alginate export" evidence="1">
    <location>
        <begin position="132"/>
        <end position="193"/>
    </location>
</feature>
<dbReference type="EMBL" id="AVCI01000001">
    <property type="protein sequence ID" value="KFN45006.1"/>
    <property type="molecule type" value="Genomic_DNA"/>
</dbReference>
<dbReference type="Gene3D" id="2.40.160.10">
    <property type="entry name" value="Porin"/>
    <property type="match status" value="1"/>
</dbReference>
<dbReference type="InterPro" id="IPR023614">
    <property type="entry name" value="Porin_dom_sf"/>
</dbReference>
<name>A0A091B004_9GAMM</name>
<dbReference type="STRING" id="1121015.GCA_000420545_01548"/>
<proteinExistence type="predicted"/>
<dbReference type="InterPro" id="IPR025388">
    <property type="entry name" value="Alginate_export_dom"/>
</dbReference>
<keyword evidence="3" id="KW-1185">Reference proteome</keyword>
<dbReference type="Proteomes" id="UP000029385">
    <property type="component" value="Unassembled WGS sequence"/>
</dbReference>
<dbReference type="OrthoDB" id="9767539at2"/>
<dbReference type="AlphaFoldDB" id="A0A091B004"/>
<reference evidence="2 3" key="1">
    <citation type="submission" date="2013-09" db="EMBL/GenBank/DDBJ databases">
        <title>Genome sequencing of Arenimonas oryziterrae.</title>
        <authorList>
            <person name="Chen F."/>
            <person name="Wang G."/>
        </authorList>
    </citation>
    <scope>NUCLEOTIDE SEQUENCE [LARGE SCALE GENOMIC DNA]</scope>
    <source>
        <strain evidence="2 3">YC6267</strain>
    </source>
</reference>
<evidence type="ECO:0000313" key="2">
    <source>
        <dbReference type="EMBL" id="KFN45006.1"/>
    </source>
</evidence>
<gene>
    <name evidence="2" type="ORF">N789_03015</name>
</gene>
<dbReference type="eggNOG" id="ENOG502Z7YP">
    <property type="taxonomic scope" value="Bacteria"/>
</dbReference>
<sequence length="437" mass="48337">MCAATRSGPALTWIKAAPAGRADHASILNTGAHLMKNRHRPGWPAWLLAGGCLIAPAAQAQTASAAIFDARLRHEHVDDDLFARPADASTLRLRLGYRSAVHSGWSSLIEAEGTTHLFGDRYNSSDNGRTEFPAISDPDNAEINQAYVDYAPDPATHLRAGRQRLVYDNQRFIGNSGWRQNEQTFDALDLQHKLGTHTALRYSWLGRVQRVFGADNRQDNLARWLLDAHLFSVAYHRGPGTLTGYGHFIDNRSLPLSSHRNLGLRYAAMADFDKQGVASGLGWTLAAEFARQSPYADGDRRIGASYRLLEGGLVWNGYTMKAGVEELGGDGKTAFQTPLATLHAFNGWADRFLTTPAAGLQDRYLGWNRKWGKVTANLAWHDFRADHGAVHYGREWDASVAWAFAPHWNALVKAADYRADDVGADVGKTWISLEYSR</sequence>
<dbReference type="Pfam" id="PF13372">
    <property type="entry name" value="Alginate_exp"/>
    <property type="match status" value="1"/>
</dbReference>
<organism evidence="2 3">
    <name type="scientific">Arenimonas oryziterrae DSM 21050 = YC6267</name>
    <dbReference type="NCBI Taxonomy" id="1121015"/>
    <lineage>
        <taxon>Bacteria</taxon>
        <taxon>Pseudomonadati</taxon>
        <taxon>Pseudomonadota</taxon>
        <taxon>Gammaproteobacteria</taxon>
        <taxon>Lysobacterales</taxon>
        <taxon>Lysobacteraceae</taxon>
        <taxon>Arenimonas</taxon>
    </lineage>
</organism>
<comment type="caution">
    <text evidence="2">The sequence shown here is derived from an EMBL/GenBank/DDBJ whole genome shotgun (WGS) entry which is preliminary data.</text>
</comment>
<evidence type="ECO:0000313" key="3">
    <source>
        <dbReference type="Proteomes" id="UP000029385"/>
    </source>
</evidence>
<evidence type="ECO:0000259" key="1">
    <source>
        <dbReference type="Pfam" id="PF13372"/>
    </source>
</evidence>